<organism evidence="3 4">
    <name type="scientific">Thermanaerovibrio velox DSM 12556</name>
    <dbReference type="NCBI Taxonomy" id="926567"/>
    <lineage>
        <taxon>Bacteria</taxon>
        <taxon>Thermotogati</taxon>
        <taxon>Synergistota</taxon>
        <taxon>Synergistia</taxon>
        <taxon>Synergistales</taxon>
        <taxon>Synergistaceae</taxon>
        <taxon>Thermanaerovibrio</taxon>
    </lineage>
</organism>
<proteinExistence type="inferred from homology"/>
<dbReference type="HOGENOM" id="CLU_000445_44_4_0"/>
<dbReference type="Gene3D" id="3.40.50.880">
    <property type="match status" value="1"/>
</dbReference>
<dbReference type="EMBL" id="CM001377">
    <property type="protein sequence ID" value="EHM10868.1"/>
    <property type="molecule type" value="Genomic_DNA"/>
</dbReference>
<dbReference type="InterPro" id="IPR029062">
    <property type="entry name" value="Class_I_gatase-like"/>
</dbReference>
<protein>
    <submittedName>
        <fullName evidence="3">Intracellular protease, PfpI family</fullName>
    </submittedName>
</protein>
<accession>H0UR31</accession>
<dbReference type="Pfam" id="PF01965">
    <property type="entry name" value="DJ-1_PfpI"/>
    <property type="match status" value="1"/>
</dbReference>
<dbReference type="CDD" id="cd03134">
    <property type="entry name" value="GATase1_PfpI_like"/>
    <property type="match status" value="1"/>
</dbReference>
<dbReference type="SUPFAM" id="SSF52317">
    <property type="entry name" value="Class I glutamine amidotransferase-like"/>
    <property type="match status" value="1"/>
</dbReference>
<keyword evidence="3" id="KW-0378">Hydrolase</keyword>
<keyword evidence="3" id="KW-0645">Protease</keyword>
<dbReference type="InterPro" id="IPR006286">
    <property type="entry name" value="C56_PfpI-like"/>
</dbReference>
<dbReference type="AlphaFoldDB" id="H0UR31"/>
<dbReference type="RefSeq" id="WP_006584362.1">
    <property type="nucleotide sequence ID" value="NZ_CM001377.1"/>
</dbReference>
<dbReference type="PANTHER" id="PTHR42733:SF13">
    <property type="entry name" value="DJ-1_PFPI DOMAIN-CONTAINING PROTEIN"/>
    <property type="match status" value="1"/>
</dbReference>
<evidence type="ECO:0000256" key="1">
    <source>
        <dbReference type="ARBA" id="ARBA00008542"/>
    </source>
</evidence>
<dbReference type="InterPro" id="IPR002818">
    <property type="entry name" value="DJ-1/PfpI"/>
</dbReference>
<comment type="similarity">
    <text evidence="1">Belongs to the peptidase C56 family.</text>
</comment>
<dbReference type="PROSITE" id="PS51276">
    <property type="entry name" value="PEPTIDASE_C56_PFPI"/>
    <property type="match status" value="1"/>
</dbReference>
<dbReference type="MEROPS" id="C56.001"/>
<name>H0UR31_9BACT</name>
<dbReference type="GO" id="GO:0006508">
    <property type="term" value="P:proteolysis"/>
    <property type="evidence" value="ECO:0007669"/>
    <property type="project" value="UniProtKB-KW"/>
</dbReference>
<reference evidence="3 4" key="1">
    <citation type="submission" date="2011-10" db="EMBL/GenBank/DDBJ databases">
        <title>The Noncontiguous Finished genome of Thermanaerovibrio velox DSM 12556.</title>
        <authorList>
            <consortium name="US DOE Joint Genome Institute (JGI-PGF)"/>
            <person name="Lucas S."/>
            <person name="Copeland A."/>
            <person name="Lapidus A."/>
            <person name="Glavina del Rio T."/>
            <person name="Dalin E."/>
            <person name="Tice H."/>
            <person name="Bruce D."/>
            <person name="Goodwin L."/>
            <person name="Pitluck S."/>
            <person name="Peters L."/>
            <person name="Mikhailova N."/>
            <person name="Teshima H."/>
            <person name="Kyrpides N."/>
            <person name="Mavromatis K."/>
            <person name="Ivanova N."/>
            <person name="Markowitz V."/>
            <person name="Cheng J.-F."/>
            <person name="Hugenholtz P."/>
            <person name="Woyke T."/>
            <person name="Wu D."/>
            <person name="Spring S."/>
            <person name="Brambilla E.-M."/>
            <person name="Klenk H.-P."/>
            <person name="Eisen J.A."/>
        </authorList>
    </citation>
    <scope>NUCLEOTIDE SEQUENCE [LARGE SCALE GENOMIC DNA]</scope>
    <source>
        <strain evidence="3 4">DSM 12556</strain>
    </source>
</reference>
<keyword evidence="4" id="KW-1185">Reference proteome</keyword>
<evidence type="ECO:0000313" key="3">
    <source>
        <dbReference type="EMBL" id="EHM10868.1"/>
    </source>
</evidence>
<dbReference type="STRING" id="926567.TheveDRAFT_1750"/>
<dbReference type="NCBIfam" id="TIGR01382">
    <property type="entry name" value="PfpI"/>
    <property type="match status" value="1"/>
</dbReference>
<sequence length="179" mass="20404">MDVRDLRRVMIFVEDLYEEMELWYPKYRLEEAGFEPVLAGPEARRTYQGKHGYPARSDASFYDLEERDFLGLIIPGGFAPDKLRRIPKVLDLTRKFMQARKLVAHICHGGWICASAEVVSGFRMTSTPGIKDDLVHAGALWVDEPVVVDRNMVSSRRPDDLPLFMGACLEVLESSILPF</sequence>
<gene>
    <name evidence="3" type="ORF">TheveDRAFT_1750</name>
</gene>
<dbReference type="Proteomes" id="UP000005730">
    <property type="component" value="Chromosome"/>
</dbReference>
<dbReference type="GO" id="GO:0008233">
    <property type="term" value="F:peptidase activity"/>
    <property type="evidence" value="ECO:0007669"/>
    <property type="project" value="UniProtKB-KW"/>
</dbReference>
<evidence type="ECO:0000259" key="2">
    <source>
        <dbReference type="Pfam" id="PF01965"/>
    </source>
</evidence>
<evidence type="ECO:0000313" key="4">
    <source>
        <dbReference type="Proteomes" id="UP000005730"/>
    </source>
</evidence>
<dbReference type="eggNOG" id="COG0693">
    <property type="taxonomic scope" value="Bacteria"/>
</dbReference>
<dbReference type="PANTHER" id="PTHR42733">
    <property type="entry name" value="DJ-1 PROTEIN"/>
    <property type="match status" value="1"/>
</dbReference>
<feature type="domain" description="DJ-1/PfpI" evidence="2">
    <location>
        <begin position="7"/>
        <end position="170"/>
    </location>
</feature>